<name>A0A4P6KFS8_9MICO</name>
<sequence>MIAYLDPSAAFKLLVEERESVELADYVDLQLERGSACVSSWLLHTELHCASDRQRSIYPEAVAEILGAVELIDLERIDLQRAATSAWGLRSADAVHLATALRVEADEFISYDVELMTAAARAGLTVRSPGAARPR</sequence>
<dbReference type="AlphaFoldDB" id="A0A4P6KFS8"/>
<accession>A0A4P6KFS8</accession>
<dbReference type="CDD" id="cd09874">
    <property type="entry name" value="PIN_MT3492-like"/>
    <property type="match status" value="1"/>
</dbReference>
<dbReference type="EMBL" id="CP035806">
    <property type="protein sequence ID" value="QBE48861.1"/>
    <property type="molecule type" value="Genomic_DNA"/>
</dbReference>
<organism evidence="1 2">
    <name type="scientific">Leucobacter triazinivorans</name>
    <dbReference type="NCBI Taxonomy" id="1784719"/>
    <lineage>
        <taxon>Bacteria</taxon>
        <taxon>Bacillati</taxon>
        <taxon>Actinomycetota</taxon>
        <taxon>Actinomycetes</taxon>
        <taxon>Micrococcales</taxon>
        <taxon>Microbacteriaceae</taxon>
        <taxon>Leucobacter</taxon>
    </lineage>
</organism>
<reference evidence="1 2" key="1">
    <citation type="submission" date="2019-02" db="EMBL/GenBank/DDBJ databases">
        <authorList>
            <person name="Sun L."/>
            <person name="Pan D."/>
            <person name="Wu X."/>
        </authorList>
    </citation>
    <scope>NUCLEOTIDE SEQUENCE [LARGE SCALE GENOMIC DNA]</scope>
    <source>
        <strain evidence="1 2">JW-1</strain>
    </source>
</reference>
<dbReference type="Gene3D" id="3.40.50.1010">
    <property type="entry name" value="5'-nuclease"/>
    <property type="match status" value="1"/>
</dbReference>
<evidence type="ECO:0000313" key="2">
    <source>
        <dbReference type="Proteomes" id="UP000289260"/>
    </source>
</evidence>
<keyword evidence="2" id="KW-1185">Reference proteome</keyword>
<evidence type="ECO:0000313" key="1">
    <source>
        <dbReference type="EMBL" id="QBE48861.1"/>
    </source>
</evidence>
<dbReference type="OrthoDB" id="1525146at2"/>
<proteinExistence type="predicted"/>
<dbReference type="RefSeq" id="WP_130109996.1">
    <property type="nucleotide sequence ID" value="NZ_CP035806.1"/>
</dbReference>
<dbReference type="SUPFAM" id="SSF88723">
    <property type="entry name" value="PIN domain-like"/>
    <property type="match status" value="1"/>
</dbReference>
<dbReference type="Proteomes" id="UP000289260">
    <property type="component" value="Chromosome"/>
</dbReference>
<protein>
    <submittedName>
        <fullName evidence="1">VapC toxin family PIN domain ribonuclease</fullName>
    </submittedName>
</protein>
<gene>
    <name evidence="1" type="ORF">EVS81_08460</name>
</gene>
<dbReference type="KEGG" id="ltr:EVS81_08460"/>
<dbReference type="InterPro" id="IPR029060">
    <property type="entry name" value="PIN-like_dom_sf"/>
</dbReference>